<evidence type="ECO:0000256" key="1">
    <source>
        <dbReference type="ARBA" id="ARBA00004701"/>
    </source>
</evidence>
<dbReference type="SMART" id="SM00984">
    <property type="entry name" value="UDPG_MGDP_dh_C"/>
    <property type="match status" value="1"/>
</dbReference>
<dbReference type="InterPro" id="IPR001732">
    <property type="entry name" value="UDP-Glc/GDP-Man_DH_N"/>
</dbReference>
<feature type="binding site" evidence="9">
    <location>
        <position position="44"/>
    </location>
    <ligand>
        <name>NAD(+)</name>
        <dbReference type="ChEBI" id="CHEBI:57540"/>
    </ligand>
</feature>
<dbReference type="WBParaSite" id="BXY_0164500.1">
    <property type="protein sequence ID" value="BXY_0164500.1"/>
    <property type="gene ID" value="BXY_0164500"/>
</dbReference>
<dbReference type="EMBL" id="CAJFDI010000001">
    <property type="protein sequence ID" value="CAD5208733.1"/>
    <property type="molecule type" value="Genomic_DNA"/>
</dbReference>
<dbReference type="PIRSF" id="PIRSF500133">
    <property type="entry name" value="UDPglc_DH_euk"/>
    <property type="match status" value="1"/>
</dbReference>
<dbReference type="Pfam" id="PF00984">
    <property type="entry name" value="UDPG_MGDP_dh"/>
    <property type="match status" value="1"/>
</dbReference>
<evidence type="ECO:0000256" key="6">
    <source>
        <dbReference type="ARBA" id="ARBA00023027"/>
    </source>
</evidence>
<dbReference type="Proteomes" id="UP000582659">
    <property type="component" value="Unassembled WGS sequence"/>
</dbReference>
<feature type="binding site" evidence="9">
    <location>
        <begin position="14"/>
        <end position="19"/>
    </location>
    <ligand>
        <name>NAD(+)</name>
        <dbReference type="ChEBI" id="CHEBI:57540"/>
    </ligand>
</feature>
<evidence type="ECO:0000256" key="2">
    <source>
        <dbReference type="ARBA" id="ARBA00006601"/>
    </source>
</evidence>
<reference evidence="14" key="1">
    <citation type="submission" date="2016-11" db="UniProtKB">
        <authorList>
            <consortium name="WormBaseParasite"/>
        </authorList>
    </citation>
    <scope>IDENTIFICATION</scope>
</reference>
<dbReference type="Proteomes" id="UP000659654">
    <property type="component" value="Unassembled WGS sequence"/>
</dbReference>
<evidence type="ECO:0000256" key="7">
    <source>
        <dbReference type="ARBA" id="ARBA00047473"/>
    </source>
</evidence>
<dbReference type="SUPFAM" id="SSF52413">
    <property type="entry name" value="UDP-glucose/GDP-mannose dehydrogenase C-terminal domain"/>
    <property type="match status" value="1"/>
</dbReference>
<feature type="binding site" evidence="9">
    <location>
        <position position="350"/>
    </location>
    <ligand>
        <name>NAD(+)</name>
        <dbReference type="ChEBI" id="CHEBI:57540"/>
    </ligand>
</feature>
<name>A0A1I7RLR0_BURXY</name>
<evidence type="ECO:0000256" key="8">
    <source>
        <dbReference type="PIRNR" id="PIRNR000124"/>
    </source>
</evidence>
<dbReference type="Pfam" id="PF03720">
    <property type="entry name" value="UDPG_MGDP_dh_C"/>
    <property type="match status" value="1"/>
</dbReference>
<dbReference type="GO" id="GO:0006065">
    <property type="term" value="P:UDP-glucuronate biosynthetic process"/>
    <property type="evidence" value="ECO:0007669"/>
    <property type="project" value="UniProtKB-UniPathway"/>
</dbReference>
<evidence type="ECO:0000256" key="4">
    <source>
        <dbReference type="ARBA" id="ARBA00015132"/>
    </source>
</evidence>
<feature type="binding site" evidence="9">
    <location>
        <begin position="92"/>
        <end position="96"/>
    </location>
    <ligand>
        <name>NAD(+)</name>
        <dbReference type="ChEBI" id="CHEBI:57540"/>
    </ligand>
</feature>
<keyword evidence="5 8" id="KW-0560">Oxidoreductase</keyword>
<dbReference type="SUPFAM" id="SSF48179">
    <property type="entry name" value="6-phosphogluconate dehydrogenase C-terminal domain-like"/>
    <property type="match status" value="1"/>
</dbReference>
<dbReference type="Gene3D" id="3.40.50.720">
    <property type="entry name" value="NAD(P)-binding Rossmann-like Domain"/>
    <property type="match status" value="2"/>
</dbReference>
<gene>
    <name evidence="11" type="ORF">BXYJ_LOCUS969</name>
</gene>
<dbReference type="OrthoDB" id="5059218at2759"/>
<evidence type="ECO:0000313" key="12">
    <source>
        <dbReference type="Proteomes" id="UP000095284"/>
    </source>
</evidence>
<accession>A0A1I7RLR0</accession>
<dbReference type="SMR" id="A0A1I7RLR0"/>
<dbReference type="InterPro" id="IPR036220">
    <property type="entry name" value="UDP-Glc/GDP-Man_DH_C_sf"/>
</dbReference>
<keyword evidence="13" id="KW-1185">Reference proteome</keyword>
<evidence type="ECO:0000313" key="13">
    <source>
        <dbReference type="Proteomes" id="UP000659654"/>
    </source>
</evidence>
<dbReference type="InterPro" id="IPR014027">
    <property type="entry name" value="UDP-Glc/GDP-Man_DH_C"/>
</dbReference>
<evidence type="ECO:0000256" key="9">
    <source>
        <dbReference type="PIRSR" id="PIRSR500133-3"/>
    </source>
</evidence>
<dbReference type="InterPro" id="IPR014026">
    <property type="entry name" value="UDP-Glc/GDP-Man_DH_dimer"/>
</dbReference>
<comment type="catalytic activity">
    <reaction evidence="7 8">
        <text>UDP-alpha-D-glucose + 2 NAD(+) + H2O = UDP-alpha-D-glucuronate + 2 NADH + 3 H(+)</text>
        <dbReference type="Rhea" id="RHEA:23596"/>
        <dbReference type="ChEBI" id="CHEBI:15377"/>
        <dbReference type="ChEBI" id="CHEBI:15378"/>
        <dbReference type="ChEBI" id="CHEBI:57540"/>
        <dbReference type="ChEBI" id="CHEBI:57945"/>
        <dbReference type="ChEBI" id="CHEBI:58052"/>
        <dbReference type="ChEBI" id="CHEBI:58885"/>
        <dbReference type="EC" id="1.1.1.22"/>
    </reaction>
</comment>
<keyword evidence="6 8" id="KW-0520">NAD</keyword>
<feature type="binding site" evidence="9">
    <location>
        <position position="39"/>
    </location>
    <ligand>
        <name>NAD(+)</name>
        <dbReference type="ChEBI" id="CHEBI:57540"/>
    </ligand>
</feature>
<dbReference type="EMBL" id="CAJFCV020000001">
    <property type="protein sequence ID" value="CAG9082679.1"/>
    <property type="molecule type" value="Genomic_DNA"/>
</dbReference>
<dbReference type="Proteomes" id="UP000095284">
    <property type="component" value="Unplaced"/>
</dbReference>
<dbReference type="FunFam" id="1.20.5.100:FF:000001">
    <property type="entry name" value="UDP-glucose 6-dehydrogenase"/>
    <property type="match status" value="1"/>
</dbReference>
<dbReference type="FunFam" id="3.40.50.720:FF:000032">
    <property type="entry name" value="UDP-glucose 6-dehydrogenase"/>
    <property type="match status" value="1"/>
</dbReference>
<dbReference type="GO" id="GO:0051287">
    <property type="term" value="F:NAD binding"/>
    <property type="evidence" value="ECO:0007669"/>
    <property type="project" value="InterPro"/>
</dbReference>
<comment type="similarity">
    <text evidence="2 8">Belongs to the UDP-glucose/GDP-mannose dehydrogenase family.</text>
</comment>
<comment type="function">
    <text evidence="8">Involved in the biosynthesis of glycosaminoglycans; hyaluronan, chondroitin sulfate, and heparan sulfate.</text>
</comment>
<dbReference type="EC" id="1.1.1.22" evidence="3 8"/>
<protein>
    <recommendedName>
        <fullName evidence="4 8">UDP-glucose 6-dehydrogenase</fullName>
        <ecNumber evidence="3 8">1.1.1.22</ecNumber>
    </recommendedName>
</protein>
<dbReference type="PANTHER" id="PTHR11374:SF3">
    <property type="entry name" value="UDP-GLUCOSE 6-DEHYDROGENASE"/>
    <property type="match status" value="1"/>
</dbReference>
<evidence type="ECO:0000313" key="14">
    <source>
        <dbReference type="WBParaSite" id="BXY_0164500.1"/>
    </source>
</evidence>
<reference evidence="11" key="2">
    <citation type="submission" date="2020-09" db="EMBL/GenBank/DDBJ databases">
        <authorList>
            <person name="Kikuchi T."/>
        </authorList>
    </citation>
    <scope>NUCLEOTIDE SEQUENCE</scope>
    <source>
        <strain evidence="11">Ka4C1</strain>
    </source>
</reference>
<organism evidence="12 14">
    <name type="scientific">Bursaphelenchus xylophilus</name>
    <name type="common">Pinewood nematode worm</name>
    <name type="synonym">Aphelenchoides xylophilus</name>
    <dbReference type="NCBI Taxonomy" id="6326"/>
    <lineage>
        <taxon>Eukaryota</taxon>
        <taxon>Metazoa</taxon>
        <taxon>Ecdysozoa</taxon>
        <taxon>Nematoda</taxon>
        <taxon>Chromadorea</taxon>
        <taxon>Rhabditida</taxon>
        <taxon>Tylenchina</taxon>
        <taxon>Tylenchomorpha</taxon>
        <taxon>Aphelenchoidea</taxon>
        <taxon>Aphelenchoididae</taxon>
        <taxon>Bursaphelenchus</taxon>
    </lineage>
</organism>
<dbReference type="eggNOG" id="KOG2666">
    <property type="taxonomic scope" value="Eukaryota"/>
</dbReference>
<dbReference type="FunFam" id="3.40.50.720:FF:000114">
    <property type="entry name" value="UDP-glucose 6-dehydrogenase"/>
    <property type="match status" value="1"/>
</dbReference>
<evidence type="ECO:0000256" key="5">
    <source>
        <dbReference type="ARBA" id="ARBA00023002"/>
    </source>
</evidence>
<dbReference type="GO" id="GO:0003979">
    <property type="term" value="F:UDP-glucose 6-dehydrogenase activity"/>
    <property type="evidence" value="ECO:0007669"/>
    <property type="project" value="UniProtKB-EC"/>
</dbReference>
<dbReference type="PIRSF" id="PIRSF000124">
    <property type="entry name" value="UDPglc_GDPman_dh"/>
    <property type="match status" value="1"/>
</dbReference>
<dbReference type="GO" id="GO:0005634">
    <property type="term" value="C:nucleus"/>
    <property type="evidence" value="ECO:0007669"/>
    <property type="project" value="TreeGrafter"/>
</dbReference>
<dbReference type="SUPFAM" id="SSF51735">
    <property type="entry name" value="NAD(P)-binding Rossmann-fold domains"/>
    <property type="match status" value="1"/>
</dbReference>
<feature type="binding site" evidence="9">
    <location>
        <position position="169"/>
    </location>
    <ligand>
        <name>NAD(+)</name>
        <dbReference type="ChEBI" id="CHEBI:57540"/>
    </ligand>
</feature>
<feature type="binding site" evidence="9">
    <location>
        <begin position="133"/>
        <end position="134"/>
    </location>
    <ligand>
        <name>NAD(+)</name>
        <dbReference type="ChEBI" id="CHEBI:57540"/>
    </ligand>
</feature>
<comment type="pathway">
    <text evidence="1">Nucleotide-sugar biosynthesis; UDP-alpha-D-glucuronate biosynthesis; UDP-alpha-D-glucuronate from UDP-alpha-D-glucose: step 1/1.</text>
</comment>
<proteinExistence type="inferred from homology"/>
<sequence>MVFEKKVERIACVGAGYVGGPTCAMIAFKCPHINVTVVDENEAKIEAWNSEKLPIFEPGLDEIVKATRGRNLFFSADQPTAIRNADLIFITVNTPTKAYGRGNGMAPDLIHVESVARLIAEHAEGETIVVEKSTVPVKAAEGIEYLLRGPKDKESVLFQVLSNPEFMAEGTAIKYLASPDRVLIGGEKSREGEAAVQRLVEVYRNWVPLENIITVNTWSAELTKLAANAFLAQRISSINSISAICEATGAEINQVAHAIGQDSRIGSQFLQASVGFGSSSFKKDILALVYLCESLNLPECGNYWKSVVEMNEWQRERFSDKIIQALFGTVAEKKVTLYGFAHKKNTGDTRESSAISVARHLMEEQARICVFDPKVTEDQMRRDLMMAGNKEMVDKVQYSTCPYKAAEDSHAIVILTEWDEFKTYDYERLFKSMKKPASVFDGRLILDQDRLRGIGFRVFTIGSMSMDS</sequence>
<evidence type="ECO:0000313" key="11">
    <source>
        <dbReference type="EMBL" id="CAD5208733.1"/>
    </source>
</evidence>
<dbReference type="UniPathway" id="UPA00038">
    <property type="reaction ID" value="UER00491"/>
</dbReference>
<dbReference type="PANTHER" id="PTHR11374">
    <property type="entry name" value="UDP-GLUCOSE DEHYDROGENASE/UDP-MANNAC DEHYDROGENASE"/>
    <property type="match status" value="1"/>
</dbReference>
<dbReference type="InterPro" id="IPR017476">
    <property type="entry name" value="UDP-Glc/GDP-Man"/>
</dbReference>
<dbReference type="AlphaFoldDB" id="A0A1I7RLR0"/>
<dbReference type="InterPro" id="IPR008927">
    <property type="entry name" value="6-PGluconate_DH-like_C_sf"/>
</dbReference>
<evidence type="ECO:0000256" key="3">
    <source>
        <dbReference type="ARBA" id="ARBA00012954"/>
    </source>
</evidence>
<feature type="domain" description="UDP-glucose/GDP-mannose dehydrogenase C-terminal" evidence="10">
    <location>
        <begin position="336"/>
        <end position="448"/>
    </location>
</feature>
<dbReference type="Pfam" id="PF03721">
    <property type="entry name" value="UDPG_MGDP_dh_N"/>
    <property type="match status" value="1"/>
</dbReference>
<dbReference type="Gene3D" id="1.20.5.100">
    <property type="entry name" value="Cytochrome c1, transmembrane anchor, C-terminal"/>
    <property type="match status" value="1"/>
</dbReference>
<evidence type="ECO:0000259" key="10">
    <source>
        <dbReference type="SMART" id="SM00984"/>
    </source>
</evidence>
<dbReference type="InterPro" id="IPR036291">
    <property type="entry name" value="NAD(P)-bd_dom_sf"/>
</dbReference>
<dbReference type="InterPro" id="IPR028356">
    <property type="entry name" value="UDPglc_DH_euk"/>
</dbReference>
<dbReference type="GO" id="GO:0006024">
    <property type="term" value="P:glycosaminoglycan biosynthetic process"/>
    <property type="evidence" value="ECO:0007669"/>
    <property type="project" value="TreeGrafter"/>
</dbReference>
<dbReference type="NCBIfam" id="TIGR03026">
    <property type="entry name" value="NDP-sugDHase"/>
    <property type="match status" value="1"/>
</dbReference>